<evidence type="ECO:0000256" key="2">
    <source>
        <dbReference type="ARBA" id="ARBA00022475"/>
    </source>
</evidence>
<dbReference type="InterPro" id="IPR022791">
    <property type="entry name" value="L-PG_synthase/AglD"/>
</dbReference>
<comment type="caution">
    <text evidence="7">The sequence shown here is derived from an EMBL/GenBank/DDBJ whole genome shotgun (WGS) entry which is preliminary data.</text>
</comment>
<evidence type="ECO:0000256" key="6">
    <source>
        <dbReference type="SAM" id="Phobius"/>
    </source>
</evidence>
<protein>
    <recommendedName>
        <fullName evidence="9">Lysylphosphatidylglycerol synthetase family protein</fullName>
    </recommendedName>
</protein>
<feature type="transmembrane region" description="Helical" evidence="6">
    <location>
        <begin position="38"/>
        <end position="64"/>
    </location>
</feature>
<feature type="transmembrane region" description="Helical" evidence="6">
    <location>
        <begin position="124"/>
        <end position="145"/>
    </location>
</feature>
<keyword evidence="4 6" id="KW-1133">Transmembrane helix</keyword>
<accession>A0A2M7ARH2</accession>
<evidence type="ECO:0000313" key="7">
    <source>
        <dbReference type="EMBL" id="PIU73227.1"/>
    </source>
</evidence>
<gene>
    <name evidence="7" type="ORF">COS78_03455</name>
</gene>
<evidence type="ECO:0000256" key="3">
    <source>
        <dbReference type="ARBA" id="ARBA00022692"/>
    </source>
</evidence>
<feature type="transmembrane region" description="Helical" evidence="6">
    <location>
        <begin position="283"/>
        <end position="306"/>
    </location>
</feature>
<evidence type="ECO:0000256" key="1">
    <source>
        <dbReference type="ARBA" id="ARBA00004651"/>
    </source>
</evidence>
<feature type="transmembrane region" description="Helical" evidence="6">
    <location>
        <begin position="208"/>
        <end position="228"/>
    </location>
</feature>
<keyword evidence="2" id="KW-1003">Cell membrane</keyword>
<keyword evidence="3 6" id="KW-0812">Transmembrane</keyword>
<name>A0A2M7ARH2_9BACT</name>
<sequence>MRVPKSIWQSKIFRIGLSMILLYFAFRKVNIINLGKELILVSPWATVGLLGYLGLVMVLGAWRWSLLALEKVRFGDVMAFAKATYVGSFYSLFFPTAVAGDLLKWTSLTKKYPQVHKLRLAGTALIDRLVGFTAFFLEALLALIIGKSLGYQFPGYLLWLFVGINCGLVVFYCLAYLVNFPVILKKNKYLSKLLELAELLRSGNKKRLLSCLAISVIAEPAWMVWSYFIAKLFGIPLTLIQIFIFMPVIALILVLPISFAGFGAREQLFLYFFGQLGIPVEKILVMSTFSGVLGIISSLIGGLLLWL</sequence>
<feature type="transmembrane region" description="Helical" evidence="6">
    <location>
        <begin position="6"/>
        <end position="26"/>
    </location>
</feature>
<evidence type="ECO:0000256" key="4">
    <source>
        <dbReference type="ARBA" id="ARBA00022989"/>
    </source>
</evidence>
<keyword evidence="5 6" id="KW-0472">Membrane</keyword>
<dbReference type="EMBL" id="PEWA01000048">
    <property type="protein sequence ID" value="PIU73227.1"/>
    <property type="molecule type" value="Genomic_DNA"/>
</dbReference>
<dbReference type="GO" id="GO:0005886">
    <property type="term" value="C:plasma membrane"/>
    <property type="evidence" value="ECO:0007669"/>
    <property type="project" value="UniProtKB-SubCell"/>
</dbReference>
<organism evidence="7 8">
    <name type="scientific">Candidatus Shapirobacteria bacterium CG06_land_8_20_14_3_00_40_12</name>
    <dbReference type="NCBI Taxonomy" id="1974881"/>
    <lineage>
        <taxon>Bacteria</taxon>
        <taxon>Candidatus Shapironibacteriota</taxon>
    </lineage>
</organism>
<feature type="transmembrane region" description="Helical" evidence="6">
    <location>
        <begin position="157"/>
        <end position="178"/>
    </location>
</feature>
<reference evidence="8" key="1">
    <citation type="submission" date="2017-09" db="EMBL/GenBank/DDBJ databases">
        <title>Depth-based differentiation of microbial function through sediment-hosted aquifers and enrichment of novel symbionts in the deep terrestrial subsurface.</title>
        <authorList>
            <person name="Probst A.J."/>
            <person name="Ladd B."/>
            <person name="Jarett J.K."/>
            <person name="Geller-Mcgrath D.E."/>
            <person name="Sieber C.M.K."/>
            <person name="Emerson J.B."/>
            <person name="Anantharaman K."/>
            <person name="Thomas B.C."/>
            <person name="Malmstrom R."/>
            <person name="Stieglmeier M."/>
            <person name="Klingl A."/>
            <person name="Woyke T."/>
            <person name="Ryan C.M."/>
            <person name="Banfield J.F."/>
        </authorList>
    </citation>
    <scope>NUCLEOTIDE SEQUENCE [LARGE SCALE GENOMIC DNA]</scope>
</reference>
<feature type="transmembrane region" description="Helical" evidence="6">
    <location>
        <begin position="240"/>
        <end position="262"/>
    </location>
</feature>
<evidence type="ECO:0000313" key="8">
    <source>
        <dbReference type="Proteomes" id="UP000231407"/>
    </source>
</evidence>
<dbReference type="Proteomes" id="UP000231407">
    <property type="component" value="Unassembled WGS sequence"/>
</dbReference>
<evidence type="ECO:0008006" key="9">
    <source>
        <dbReference type="Google" id="ProtNLM"/>
    </source>
</evidence>
<dbReference type="PANTHER" id="PTHR40277:SF1">
    <property type="entry name" value="BLL5419 PROTEIN"/>
    <property type="match status" value="1"/>
</dbReference>
<dbReference type="AlphaFoldDB" id="A0A2M7ARH2"/>
<comment type="subcellular location">
    <subcellularLocation>
        <location evidence="1">Cell membrane</location>
        <topology evidence="1">Multi-pass membrane protein</topology>
    </subcellularLocation>
</comment>
<dbReference type="Pfam" id="PF03706">
    <property type="entry name" value="LPG_synthase_TM"/>
    <property type="match status" value="1"/>
</dbReference>
<dbReference type="PANTHER" id="PTHR40277">
    <property type="entry name" value="BLL5419 PROTEIN"/>
    <property type="match status" value="1"/>
</dbReference>
<evidence type="ECO:0000256" key="5">
    <source>
        <dbReference type="ARBA" id="ARBA00023136"/>
    </source>
</evidence>
<proteinExistence type="predicted"/>